<proteinExistence type="predicted"/>
<evidence type="ECO:0000313" key="2">
    <source>
        <dbReference type="EMBL" id="MDN3712110.1"/>
    </source>
</evidence>
<dbReference type="Proteomes" id="UP001243846">
    <property type="component" value="Unassembled WGS sequence"/>
</dbReference>
<keyword evidence="3" id="KW-1185">Reference proteome</keyword>
<dbReference type="SUPFAM" id="SSF55846">
    <property type="entry name" value="N-acetylmuramoyl-L-alanine amidase-like"/>
    <property type="match status" value="1"/>
</dbReference>
<name>A0ABT8D6J4_9RHOB</name>
<evidence type="ECO:0000256" key="1">
    <source>
        <dbReference type="SAM" id="MobiDB-lite"/>
    </source>
</evidence>
<organism evidence="2 3">
    <name type="scientific">Paracoccus cavernae</name>
    <dbReference type="NCBI Taxonomy" id="1571207"/>
    <lineage>
        <taxon>Bacteria</taxon>
        <taxon>Pseudomonadati</taxon>
        <taxon>Pseudomonadota</taxon>
        <taxon>Alphaproteobacteria</taxon>
        <taxon>Rhodobacterales</taxon>
        <taxon>Paracoccaceae</taxon>
        <taxon>Paracoccus</taxon>
    </lineage>
</organism>
<protein>
    <recommendedName>
        <fullName evidence="4">N-acetylmuramoyl-L-alanine amidase domain-containing protein</fullName>
    </recommendedName>
</protein>
<reference evidence="3" key="1">
    <citation type="journal article" date="2019" name="Int. J. Syst. Evol. Microbiol.">
        <title>The Global Catalogue of Microorganisms (GCM) 10K type strain sequencing project: providing services to taxonomists for standard genome sequencing and annotation.</title>
        <authorList>
            <consortium name="The Broad Institute Genomics Platform"/>
            <consortium name="The Broad Institute Genome Sequencing Center for Infectious Disease"/>
            <person name="Wu L."/>
            <person name="Ma J."/>
        </authorList>
    </citation>
    <scope>NUCLEOTIDE SEQUENCE [LARGE SCALE GENOMIC DNA]</scope>
    <source>
        <strain evidence="3">CECT 8482</strain>
    </source>
</reference>
<feature type="region of interest" description="Disordered" evidence="1">
    <location>
        <begin position="29"/>
        <end position="56"/>
    </location>
</feature>
<gene>
    <name evidence="2" type="ORF">QWZ10_10465</name>
</gene>
<dbReference type="EMBL" id="JAUFRC010000001">
    <property type="protein sequence ID" value="MDN3712110.1"/>
    <property type="molecule type" value="Genomic_DNA"/>
</dbReference>
<dbReference type="InterPro" id="IPR036505">
    <property type="entry name" value="Amidase/PGRP_sf"/>
</dbReference>
<accession>A0ABT8D6J4</accession>
<evidence type="ECO:0000313" key="3">
    <source>
        <dbReference type="Proteomes" id="UP001243846"/>
    </source>
</evidence>
<sequence>MDGIILHWTAGADGVTPHEADSYNFLIGRDGTITPGSMHPKRRSRRLGREPMPPIP</sequence>
<evidence type="ECO:0008006" key="4">
    <source>
        <dbReference type="Google" id="ProtNLM"/>
    </source>
</evidence>
<comment type="caution">
    <text evidence="2">The sequence shown here is derived from an EMBL/GenBank/DDBJ whole genome shotgun (WGS) entry which is preliminary data.</text>
</comment>